<feature type="region of interest" description="Disordered" evidence="1">
    <location>
        <begin position="73"/>
        <end position="99"/>
    </location>
</feature>
<accession>A0A6J6E2U2</accession>
<proteinExistence type="predicted"/>
<dbReference type="EMBL" id="CAEZTR010000011">
    <property type="protein sequence ID" value="CAB4567738.1"/>
    <property type="molecule type" value="Genomic_DNA"/>
</dbReference>
<protein>
    <submittedName>
        <fullName evidence="2">Unannotated protein</fullName>
    </submittedName>
</protein>
<reference evidence="2" key="1">
    <citation type="submission" date="2020-05" db="EMBL/GenBank/DDBJ databases">
        <authorList>
            <person name="Chiriac C."/>
            <person name="Salcher M."/>
            <person name="Ghai R."/>
            <person name="Kavagutti S V."/>
        </authorList>
    </citation>
    <scope>NUCLEOTIDE SEQUENCE</scope>
</reference>
<evidence type="ECO:0000256" key="1">
    <source>
        <dbReference type="SAM" id="MobiDB-lite"/>
    </source>
</evidence>
<dbReference type="AlphaFoldDB" id="A0A6J6E2U2"/>
<feature type="region of interest" description="Disordered" evidence="1">
    <location>
        <begin position="1"/>
        <end position="46"/>
    </location>
</feature>
<feature type="region of interest" description="Disordered" evidence="1">
    <location>
        <begin position="123"/>
        <end position="158"/>
    </location>
</feature>
<feature type="compositionally biased region" description="Polar residues" evidence="1">
    <location>
        <begin position="136"/>
        <end position="147"/>
    </location>
</feature>
<feature type="compositionally biased region" description="Polar residues" evidence="1">
    <location>
        <begin position="88"/>
        <end position="98"/>
    </location>
</feature>
<sequence length="176" mass="18815">MASCARLHAANSPTECTSMLSPEPKLSKSSTETSERTVRPTRGGRTFRFGRQCCAHPQSTRSVRSALNQFTLSLSSQSDSPPPDCAAHSSTPFATSTLERSHRKLAPIAGRTRTNSMVKRNLVARSPKQRRPPFASSASGVTHQASPVISPGKPKAMTSGMAFTSLMIPMLTSPSS</sequence>
<feature type="compositionally biased region" description="Polar residues" evidence="1">
    <location>
        <begin position="11"/>
        <end position="20"/>
    </location>
</feature>
<name>A0A6J6E2U2_9ZZZZ</name>
<organism evidence="2">
    <name type="scientific">freshwater metagenome</name>
    <dbReference type="NCBI Taxonomy" id="449393"/>
    <lineage>
        <taxon>unclassified sequences</taxon>
        <taxon>metagenomes</taxon>
        <taxon>ecological metagenomes</taxon>
    </lineage>
</organism>
<gene>
    <name evidence="2" type="ORF">UFOPK1711_00312</name>
</gene>
<evidence type="ECO:0000313" key="2">
    <source>
        <dbReference type="EMBL" id="CAB4567738.1"/>
    </source>
</evidence>